<dbReference type="EMBL" id="JAKEIP010000006">
    <property type="protein sequence ID" value="MCF1592585.1"/>
    <property type="molecule type" value="Genomic_DNA"/>
</dbReference>
<evidence type="ECO:0000313" key="3">
    <source>
        <dbReference type="EMBL" id="MCF1592585.1"/>
    </source>
</evidence>
<dbReference type="GO" id="GO:0016627">
    <property type="term" value="F:oxidoreductase activity, acting on the CH-CH group of donors"/>
    <property type="evidence" value="ECO:0007669"/>
    <property type="project" value="InterPro"/>
</dbReference>
<sequence>MSSEVSARYLERIDSILPLLRENTLKADELRRVPDENIRAMTDAGVFRAVQPRQWGGLEVDPTTWEEALVRLGSACPASSWVGSLLGGHAWYLGLFTQQAQQDVWGENPDARAASSLAPTGKVERVGDGYRLTGRWKFLSGVDHAQWILLGGSIPDEGDGPEFRVFLVPATDYEIDQDSWRVAGLQGSGSKEVTVDAIVPEYRTQTIEDAYNHTEPGKAVNTGPIFELPWLTMWAYNIASPAIGAAVGALDAFIDENKHRVSAILGTAAAQNPALHLRLAEAVTLVKDARERIPRTWDAIYADVVAGVPISNERRIQARYEASYTVGQCLGAINKVFEIGGGAVLGSDKLFQHYLRALMGMRNQPQAIYENYAGMYATTLFGAPLEPPFTKAHIGCLI</sequence>
<organism evidence="3 4">
    <name type="scientific">Streptomyces muensis</name>
    <dbReference type="NCBI Taxonomy" id="1077944"/>
    <lineage>
        <taxon>Bacteria</taxon>
        <taxon>Bacillati</taxon>
        <taxon>Actinomycetota</taxon>
        <taxon>Actinomycetes</taxon>
        <taxon>Kitasatosporales</taxon>
        <taxon>Streptomycetaceae</taxon>
        <taxon>Streptomyces</taxon>
    </lineage>
</organism>
<dbReference type="RefSeq" id="WP_234760896.1">
    <property type="nucleotide sequence ID" value="NZ_JAKEIP010000006.1"/>
</dbReference>
<dbReference type="Pfam" id="PF08028">
    <property type="entry name" value="Acyl-CoA_dh_2"/>
    <property type="match status" value="1"/>
</dbReference>
<dbReference type="SUPFAM" id="SSF56645">
    <property type="entry name" value="Acyl-CoA dehydrogenase NM domain-like"/>
    <property type="match status" value="1"/>
</dbReference>
<dbReference type="InterPro" id="IPR013107">
    <property type="entry name" value="Acyl-CoA_DH_C"/>
</dbReference>
<dbReference type="PIRSF" id="PIRSF016578">
    <property type="entry name" value="HsaA"/>
    <property type="match status" value="1"/>
</dbReference>
<reference evidence="3" key="1">
    <citation type="submission" date="2022-01" db="EMBL/GenBank/DDBJ databases">
        <title>Draft Genome Sequences of Seven Type Strains of the Genus Streptomyces.</title>
        <authorList>
            <person name="Aziz S."/>
            <person name="Coretto E."/>
            <person name="Chronakova A."/>
            <person name="Sproer C."/>
            <person name="Huber K."/>
            <person name="Nouioui I."/>
            <person name="Gross H."/>
        </authorList>
    </citation>
    <scope>NUCLEOTIDE SEQUENCE</scope>
    <source>
        <strain evidence="3">DSM 103493</strain>
    </source>
</reference>
<proteinExistence type="predicted"/>
<feature type="domain" description="Acyl-CoA dehydrogenase C-terminal" evidence="2">
    <location>
        <begin position="238"/>
        <end position="356"/>
    </location>
</feature>
<gene>
    <name evidence="3" type="ORF">L0P92_03240</name>
</gene>
<evidence type="ECO:0000256" key="1">
    <source>
        <dbReference type="ARBA" id="ARBA00023002"/>
    </source>
</evidence>
<evidence type="ECO:0000259" key="2">
    <source>
        <dbReference type="Pfam" id="PF08028"/>
    </source>
</evidence>
<dbReference type="Gene3D" id="1.20.140.10">
    <property type="entry name" value="Butyryl-CoA Dehydrogenase, subunit A, domain 3"/>
    <property type="match status" value="1"/>
</dbReference>
<dbReference type="InterPro" id="IPR037069">
    <property type="entry name" value="AcylCoA_DH/ox_N_sf"/>
</dbReference>
<keyword evidence="1" id="KW-0560">Oxidoreductase</keyword>
<dbReference type="Gene3D" id="2.40.110.10">
    <property type="entry name" value="Butyryl-CoA Dehydrogenase, subunit A, domain 2"/>
    <property type="match status" value="1"/>
</dbReference>
<protein>
    <recommendedName>
        <fullName evidence="2">Acyl-CoA dehydrogenase C-terminal domain-containing protein</fullName>
    </recommendedName>
</protein>
<dbReference type="GO" id="GO:0050660">
    <property type="term" value="F:flavin adenine dinucleotide binding"/>
    <property type="evidence" value="ECO:0007669"/>
    <property type="project" value="InterPro"/>
</dbReference>
<dbReference type="InterPro" id="IPR009100">
    <property type="entry name" value="AcylCoA_DH/oxidase_NM_dom_sf"/>
</dbReference>
<accession>A0A9X1TJ21</accession>
<dbReference type="Gene3D" id="1.10.540.10">
    <property type="entry name" value="Acyl-CoA dehydrogenase/oxidase, N-terminal domain"/>
    <property type="match status" value="1"/>
</dbReference>
<keyword evidence="4" id="KW-1185">Reference proteome</keyword>
<dbReference type="AlphaFoldDB" id="A0A9X1TJ21"/>
<comment type="caution">
    <text evidence="3">The sequence shown here is derived from an EMBL/GenBank/DDBJ whole genome shotgun (WGS) entry which is preliminary data.</text>
</comment>
<dbReference type="SUPFAM" id="SSF47203">
    <property type="entry name" value="Acyl-CoA dehydrogenase C-terminal domain-like"/>
    <property type="match status" value="1"/>
</dbReference>
<dbReference type="InterPro" id="IPR036250">
    <property type="entry name" value="AcylCo_DH-like_C"/>
</dbReference>
<name>A0A9X1TJ21_STRM4</name>
<evidence type="ECO:0000313" key="4">
    <source>
        <dbReference type="Proteomes" id="UP001139384"/>
    </source>
</evidence>
<dbReference type="InterPro" id="IPR046373">
    <property type="entry name" value="Acyl-CoA_Oxase/DH_mid-dom_sf"/>
</dbReference>
<dbReference type="Proteomes" id="UP001139384">
    <property type="component" value="Unassembled WGS sequence"/>
</dbReference>